<proteinExistence type="predicted"/>
<dbReference type="Proteomes" id="UP000236520">
    <property type="component" value="Unassembled WGS sequence"/>
</dbReference>
<evidence type="ECO:0000256" key="2">
    <source>
        <dbReference type="SAM" id="Phobius"/>
    </source>
</evidence>
<dbReference type="AlphaFoldDB" id="A0A2J7YY40"/>
<protein>
    <submittedName>
        <fullName evidence="3">Uncharacterized protein</fullName>
    </submittedName>
</protein>
<organism evidence="3 4">
    <name type="scientific">Streptomyces malaysiensis</name>
    <dbReference type="NCBI Taxonomy" id="92644"/>
    <lineage>
        <taxon>Bacteria</taxon>
        <taxon>Bacillati</taxon>
        <taxon>Actinomycetota</taxon>
        <taxon>Actinomycetes</taxon>
        <taxon>Kitasatosporales</taxon>
        <taxon>Streptomycetaceae</taxon>
        <taxon>Streptomyces</taxon>
        <taxon>Streptomyces violaceusniger group</taxon>
    </lineage>
</organism>
<keyword evidence="4" id="KW-1185">Reference proteome</keyword>
<evidence type="ECO:0000256" key="1">
    <source>
        <dbReference type="SAM" id="MobiDB-lite"/>
    </source>
</evidence>
<reference evidence="3 4" key="1">
    <citation type="submission" date="2015-09" db="EMBL/GenBank/DDBJ databases">
        <title>Genome sequence, genome mining and natural product profiling of a biocontrol bacterium Streptomyces malaysiensis F913.</title>
        <authorList>
            <person name="Xu Y."/>
            <person name="Wei J."/>
            <person name="Xie J."/>
            <person name="Li T."/>
            <person name="Zhou Z."/>
        </authorList>
    </citation>
    <scope>NUCLEOTIDE SEQUENCE [LARGE SCALE GENOMIC DNA]</scope>
    <source>
        <strain evidence="3 4">F913</strain>
    </source>
</reference>
<feature type="region of interest" description="Disordered" evidence="1">
    <location>
        <begin position="28"/>
        <end position="73"/>
    </location>
</feature>
<feature type="transmembrane region" description="Helical" evidence="2">
    <location>
        <begin position="6"/>
        <end position="25"/>
    </location>
</feature>
<keyword evidence="2" id="KW-0472">Membrane</keyword>
<sequence>MSTMETLITVVVILALIAVGALLIHRTNVQNGNRMSPESHDSLPAGGRPRHRPWSRGRQHGGHQTPPPQDRRT</sequence>
<gene>
    <name evidence="3" type="ORF">SMF913_28411</name>
</gene>
<keyword evidence="2" id="KW-0812">Transmembrane</keyword>
<dbReference type="EMBL" id="LJIW01000002">
    <property type="protein sequence ID" value="PNG92946.1"/>
    <property type="molecule type" value="Genomic_DNA"/>
</dbReference>
<evidence type="ECO:0000313" key="4">
    <source>
        <dbReference type="Proteomes" id="UP000236520"/>
    </source>
</evidence>
<keyword evidence="2" id="KW-1133">Transmembrane helix</keyword>
<name>A0A2J7YY40_STRMQ</name>
<feature type="compositionally biased region" description="Basic residues" evidence="1">
    <location>
        <begin position="48"/>
        <end position="61"/>
    </location>
</feature>
<accession>A0A2J7YY40</accession>
<evidence type="ECO:0000313" key="3">
    <source>
        <dbReference type="EMBL" id="PNG92946.1"/>
    </source>
</evidence>
<comment type="caution">
    <text evidence="3">The sequence shown here is derived from an EMBL/GenBank/DDBJ whole genome shotgun (WGS) entry which is preliminary data.</text>
</comment>